<comment type="caution">
    <text evidence="5">The sequence shown here is derived from an EMBL/GenBank/DDBJ whole genome shotgun (WGS) entry which is preliminary data.</text>
</comment>
<gene>
    <name evidence="5" type="ORF">DdX_15124</name>
</gene>
<feature type="chain" id="PRO_5042099863" description="ShKT domain-containing protein" evidence="3">
    <location>
        <begin position="27"/>
        <end position="338"/>
    </location>
</feature>
<proteinExistence type="predicted"/>
<name>A0AAD4R1A5_9BILA</name>
<feature type="disulfide bond" evidence="1">
    <location>
        <begin position="187"/>
        <end position="221"/>
    </location>
</feature>
<dbReference type="Pfam" id="PF01549">
    <property type="entry name" value="ShK"/>
    <property type="match status" value="3"/>
</dbReference>
<dbReference type="PANTHER" id="PTHR21724">
    <property type="entry name" value="SHKT DOMAIN-CONTAINING PROTEIN"/>
    <property type="match status" value="1"/>
</dbReference>
<dbReference type="PANTHER" id="PTHR21724:SF109">
    <property type="entry name" value="SHKT DOMAIN-CONTAINING PROTEIN"/>
    <property type="match status" value="1"/>
</dbReference>
<dbReference type="PROSITE" id="PS51670">
    <property type="entry name" value="SHKT"/>
    <property type="match status" value="1"/>
</dbReference>
<evidence type="ECO:0000313" key="6">
    <source>
        <dbReference type="Proteomes" id="UP001201812"/>
    </source>
</evidence>
<dbReference type="AlphaFoldDB" id="A0AAD4R1A5"/>
<evidence type="ECO:0000256" key="2">
    <source>
        <dbReference type="SAM" id="MobiDB-lite"/>
    </source>
</evidence>
<dbReference type="SMART" id="SM00254">
    <property type="entry name" value="ShKT"/>
    <property type="match status" value="2"/>
</dbReference>
<organism evidence="5 6">
    <name type="scientific">Ditylenchus destructor</name>
    <dbReference type="NCBI Taxonomy" id="166010"/>
    <lineage>
        <taxon>Eukaryota</taxon>
        <taxon>Metazoa</taxon>
        <taxon>Ecdysozoa</taxon>
        <taxon>Nematoda</taxon>
        <taxon>Chromadorea</taxon>
        <taxon>Rhabditida</taxon>
        <taxon>Tylenchina</taxon>
        <taxon>Tylenchomorpha</taxon>
        <taxon>Sphaerularioidea</taxon>
        <taxon>Anguinidae</taxon>
        <taxon>Anguininae</taxon>
        <taxon>Ditylenchus</taxon>
    </lineage>
</organism>
<protein>
    <recommendedName>
        <fullName evidence="4">ShKT domain-containing protein</fullName>
    </recommendedName>
</protein>
<dbReference type="EMBL" id="JAKKPZ010000088">
    <property type="protein sequence ID" value="KAI1703065.1"/>
    <property type="molecule type" value="Genomic_DNA"/>
</dbReference>
<evidence type="ECO:0000256" key="1">
    <source>
        <dbReference type="PROSITE-ProRule" id="PRU01005"/>
    </source>
</evidence>
<feature type="region of interest" description="Disordered" evidence="2">
    <location>
        <begin position="83"/>
        <end position="184"/>
    </location>
</feature>
<feature type="compositionally biased region" description="Basic residues" evidence="2">
    <location>
        <begin position="161"/>
        <end position="174"/>
    </location>
</feature>
<keyword evidence="3" id="KW-0732">Signal</keyword>
<evidence type="ECO:0000256" key="3">
    <source>
        <dbReference type="SAM" id="SignalP"/>
    </source>
</evidence>
<feature type="compositionally biased region" description="Basic and acidic residues" evidence="2">
    <location>
        <begin position="94"/>
        <end position="104"/>
    </location>
</feature>
<feature type="signal peptide" evidence="3">
    <location>
        <begin position="1"/>
        <end position="26"/>
    </location>
</feature>
<dbReference type="InterPro" id="IPR003582">
    <property type="entry name" value="ShKT_dom"/>
</dbReference>
<evidence type="ECO:0000313" key="5">
    <source>
        <dbReference type="EMBL" id="KAI1703065.1"/>
    </source>
</evidence>
<evidence type="ECO:0000259" key="4">
    <source>
        <dbReference type="PROSITE" id="PS51670"/>
    </source>
</evidence>
<feature type="compositionally biased region" description="Acidic residues" evidence="2">
    <location>
        <begin position="133"/>
        <end position="145"/>
    </location>
</feature>
<feature type="compositionally biased region" description="Basic and acidic residues" evidence="2">
    <location>
        <begin position="123"/>
        <end position="132"/>
    </location>
</feature>
<keyword evidence="6" id="KW-1185">Reference proteome</keyword>
<dbReference type="Gene3D" id="1.10.10.1940">
    <property type="match status" value="1"/>
</dbReference>
<accession>A0AAD4R1A5</accession>
<dbReference type="Proteomes" id="UP001201812">
    <property type="component" value="Unassembled WGS sequence"/>
</dbReference>
<sequence length="338" mass="37899">MIYKNVFQYFFSISIYLCIILSTASASSKFCKNGKKPFGEDGGRCNDNGECEEGAPEGYSCDIPVQGGSQEYCCDISDVKKGLESDDDSLPSPDRLKENLKERFGSNSDSSDSDDDSFDTEENIERRTGRSDEESEDFGDSEDSDGERMGDTEFGRTSGHHDRHHDHHRHHHGSTHGSREEGRIPSCKDTNLHCLVTAQLCIVEWAFERMAEHCPKTCNRCPGDLIDVADNCAHNAIRCHNPADRDLLAWQCPRTCRYTLANRPVPSSRAFNNPQLNQQNPLPNPVNPYENLAACAGLRDDASCYEWQKNGFCDNQYYPTAHKKQFCPVMCKLCGATV</sequence>
<feature type="domain" description="ShKT" evidence="4">
    <location>
        <begin position="187"/>
        <end position="221"/>
    </location>
</feature>
<keyword evidence="1" id="KW-1015">Disulfide bond</keyword>
<comment type="caution">
    <text evidence="1">Lacks conserved residue(s) required for the propagation of feature annotation.</text>
</comment>
<reference evidence="5" key="1">
    <citation type="submission" date="2022-01" db="EMBL/GenBank/DDBJ databases">
        <title>Genome Sequence Resource for Two Populations of Ditylenchus destructor, the Migratory Endoparasitic Phytonematode.</title>
        <authorList>
            <person name="Zhang H."/>
            <person name="Lin R."/>
            <person name="Xie B."/>
        </authorList>
    </citation>
    <scope>NUCLEOTIDE SEQUENCE</scope>
    <source>
        <strain evidence="5">BazhouSP</strain>
    </source>
</reference>
<feature type="compositionally biased region" description="Acidic residues" evidence="2">
    <location>
        <begin position="111"/>
        <end position="122"/>
    </location>
</feature>